<organism evidence="1 2">
    <name type="scientific">Pseudomonas monteilii</name>
    <dbReference type="NCBI Taxonomy" id="76759"/>
    <lineage>
        <taxon>Bacteria</taxon>
        <taxon>Pseudomonadati</taxon>
        <taxon>Pseudomonadota</taxon>
        <taxon>Gammaproteobacteria</taxon>
        <taxon>Pseudomonadales</taxon>
        <taxon>Pseudomonadaceae</taxon>
        <taxon>Pseudomonas</taxon>
    </lineage>
</organism>
<evidence type="ECO:0000313" key="1">
    <source>
        <dbReference type="EMBL" id="QHB28270.1"/>
    </source>
</evidence>
<gene>
    <name evidence="1" type="ORF">TCK1_2924</name>
</gene>
<dbReference type="EMBL" id="CP040324">
    <property type="protein sequence ID" value="QHB28270.1"/>
    <property type="molecule type" value="Genomic_DNA"/>
</dbReference>
<reference evidence="1 2" key="1">
    <citation type="submission" date="2019-05" db="EMBL/GenBank/DDBJ databases">
        <title>Complete genome sequence of Pseudomonas Pseudomonas resinovorans.</title>
        <authorList>
            <person name="Chen H.-P."/>
        </authorList>
    </citation>
    <scope>NUCLEOTIDE SEQUENCE [LARGE SCALE GENOMIC DNA]</scope>
    <source>
        <strain evidence="1 2">TCU-CK1</strain>
    </source>
</reference>
<proteinExistence type="predicted"/>
<accession>A0AAE6RBU9</accession>
<protein>
    <submittedName>
        <fullName evidence="1">Uncharacterized protein</fullName>
    </submittedName>
</protein>
<evidence type="ECO:0000313" key="2">
    <source>
        <dbReference type="Proteomes" id="UP000464593"/>
    </source>
</evidence>
<dbReference type="Proteomes" id="UP000464593">
    <property type="component" value="Chromosome"/>
</dbReference>
<name>A0AAE6RBU9_9PSED</name>
<sequence length="54" mass="6118">MSGDNLWRRDRERVKHFLVEGAAVWEFGHARSHSDHVVFKKSSEVSPLRGNAAG</sequence>
<dbReference type="AlphaFoldDB" id="A0AAE6RBU9"/>